<keyword evidence="3" id="KW-1185">Reference proteome</keyword>
<dbReference type="Proteomes" id="UP000589896">
    <property type="component" value="Unassembled WGS sequence"/>
</dbReference>
<evidence type="ECO:0000256" key="1">
    <source>
        <dbReference type="SAM" id="Phobius"/>
    </source>
</evidence>
<organism evidence="2 3">
    <name type="scientific">Luteimonas deserti</name>
    <dbReference type="NCBI Taxonomy" id="2752306"/>
    <lineage>
        <taxon>Bacteria</taxon>
        <taxon>Pseudomonadati</taxon>
        <taxon>Pseudomonadota</taxon>
        <taxon>Gammaproteobacteria</taxon>
        <taxon>Lysobacterales</taxon>
        <taxon>Lysobacteraceae</taxon>
        <taxon>Luteimonas</taxon>
    </lineage>
</organism>
<dbReference type="RefSeq" id="WP_180542972.1">
    <property type="nucleotide sequence ID" value="NZ_JACCJZ010000001.1"/>
</dbReference>
<evidence type="ECO:0000313" key="2">
    <source>
        <dbReference type="EMBL" id="NYZ61206.1"/>
    </source>
</evidence>
<feature type="transmembrane region" description="Helical" evidence="1">
    <location>
        <begin position="12"/>
        <end position="36"/>
    </location>
</feature>
<accession>A0A7Z0TSW9</accession>
<proteinExistence type="predicted"/>
<dbReference type="AlphaFoldDB" id="A0A7Z0TSW9"/>
<comment type="caution">
    <text evidence="2">The sequence shown here is derived from an EMBL/GenBank/DDBJ whole genome shotgun (WGS) entry which is preliminary data.</text>
</comment>
<evidence type="ECO:0000313" key="3">
    <source>
        <dbReference type="Proteomes" id="UP000589896"/>
    </source>
</evidence>
<sequence>MTGLPPRRPRGPLLIGAVFVLLGGIFIGALVTTVMLRTTIGSAGDLKARDALRLQTLLDAGDGRGASDRVTERVTAEFAYRFIIASGALDAVTEADTRDELAATARWIRETGALAGRDDAVSRWAVIAAACVDAHAAEPRTAATCVRDRMPHDVPAPERLDR</sequence>
<keyword evidence="1" id="KW-1133">Transmembrane helix</keyword>
<keyword evidence="1" id="KW-0812">Transmembrane</keyword>
<keyword evidence="1" id="KW-0472">Membrane</keyword>
<protein>
    <submittedName>
        <fullName evidence="2">Uncharacterized protein</fullName>
    </submittedName>
</protein>
<name>A0A7Z0TSW9_9GAMM</name>
<reference evidence="2 3" key="1">
    <citation type="submission" date="2020-07" db="EMBL/GenBank/DDBJ databases">
        <title>isolation of Luteimonas sp. SJ-16.</title>
        <authorList>
            <person name="Huang X.-X."/>
            <person name="Xu L."/>
            <person name="Sun J.-Q."/>
        </authorList>
    </citation>
    <scope>NUCLEOTIDE SEQUENCE [LARGE SCALE GENOMIC DNA]</scope>
    <source>
        <strain evidence="2 3">SJ-16</strain>
    </source>
</reference>
<dbReference type="EMBL" id="JACCJZ010000001">
    <property type="protein sequence ID" value="NYZ61206.1"/>
    <property type="molecule type" value="Genomic_DNA"/>
</dbReference>
<gene>
    <name evidence="2" type="ORF">H0E82_00310</name>
</gene>